<evidence type="ECO:0000256" key="7">
    <source>
        <dbReference type="RuleBase" id="RU363032"/>
    </source>
</evidence>
<dbReference type="GO" id="GO:0005275">
    <property type="term" value="F:amine transmembrane transporter activity"/>
    <property type="evidence" value="ECO:0007669"/>
    <property type="project" value="TreeGrafter"/>
</dbReference>
<evidence type="ECO:0000313" key="10">
    <source>
        <dbReference type="EMBL" id="TNM30609.1"/>
    </source>
</evidence>
<comment type="similarity">
    <text evidence="7">Belongs to the binding-protein-dependent transport system permease family.</text>
</comment>
<keyword evidence="11" id="KW-1185">Reference proteome</keyword>
<feature type="compositionally biased region" description="Basic and acidic residues" evidence="8">
    <location>
        <begin position="295"/>
        <end position="304"/>
    </location>
</feature>
<dbReference type="CDD" id="cd06261">
    <property type="entry name" value="TM_PBP2"/>
    <property type="match status" value="1"/>
</dbReference>
<gene>
    <name evidence="10" type="ORF">FH715_11440</name>
</gene>
<dbReference type="OrthoDB" id="9787902at2"/>
<keyword evidence="5 7" id="KW-1133">Transmembrane helix</keyword>
<name>A0A5C4V6B1_9ACTN</name>
<comment type="subcellular location">
    <subcellularLocation>
        <location evidence="7">Cell membrane</location>
        <topology evidence="7">Multi-pass membrane protein</topology>
    </subcellularLocation>
    <subcellularLocation>
        <location evidence="1">Membrane</location>
        <topology evidence="1">Multi-pass membrane protein</topology>
    </subcellularLocation>
</comment>
<feature type="transmembrane region" description="Helical" evidence="7">
    <location>
        <begin position="137"/>
        <end position="162"/>
    </location>
</feature>
<dbReference type="GO" id="GO:0043190">
    <property type="term" value="C:ATP-binding cassette (ABC) transporter complex"/>
    <property type="evidence" value="ECO:0007669"/>
    <property type="project" value="TreeGrafter"/>
</dbReference>
<evidence type="ECO:0000256" key="2">
    <source>
        <dbReference type="ARBA" id="ARBA00022448"/>
    </source>
</evidence>
<dbReference type="PANTHER" id="PTHR47737">
    <property type="entry name" value="GLYCINE BETAINE/PROLINE BETAINE TRANSPORT SYSTEM PERMEASE PROTEIN PROW"/>
    <property type="match status" value="1"/>
</dbReference>
<dbReference type="FunFam" id="1.10.3720.10:FF:000001">
    <property type="entry name" value="Glycine betaine ABC transporter, permease"/>
    <property type="match status" value="1"/>
</dbReference>
<dbReference type="GO" id="GO:0031460">
    <property type="term" value="P:glycine betaine transport"/>
    <property type="evidence" value="ECO:0007669"/>
    <property type="project" value="TreeGrafter"/>
</dbReference>
<dbReference type="InterPro" id="IPR035906">
    <property type="entry name" value="MetI-like_sf"/>
</dbReference>
<evidence type="ECO:0000313" key="11">
    <source>
        <dbReference type="Proteomes" id="UP000311713"/>
    </source>
</evidence>
<dbReference type="PANTHER" id="PTHR47737:SF1">
    <property type="entry name" value="GLYCINE BETAINE_PROLINE BETAINE TRANSPORT SYSTEM PERMEASE PROTEIN PROW"/>
    <property type="match status" value="1"/>
</dbReference>
<dbReference type="EMBL" id="VDGT01000007">
    <property type="protein sequence ID" value="TNM30609.1"/>
    <property type="molecule type" value="Genomic_DNA"/>
</dbReference>
<keyword evidence="2 7" id="KW-0813">Transport</keyword>
<evidence type="ECO:0000256" key="5">
    <source>
        <dbReference type="ARBA" id="ARBA00022989"/>
    </source>
</evidence>
<evidence type="ECO:0000256" key="3">
    <source>
        <dbReference type="ARBA" id="ARBA00022475"/>
    </source>
</evidence>
<sequence>MNELPHIPLGERVDDGIRWIKDNMSGLLDSIKDSLEFLVEGLSDWLLSPPALVLVILFALLGLAIRSVRFAIFVLLGTGLIVSMELWEPAMQTLAMVLIATIIAVIIAVPVGILAARNNTVSAVVRPVLDLMQTMPALVYLVPVVIFFSIGYAPGVVATIVFSMAPGVRLTELGIRQVDKETVEAGQAFGGTPWQILRGIQLPLGLPTIMAGINQVIMLALSMAVMAGFVGADGLGKIVVESLSRVNVAQGFEAGLAIVILAIFLDRTTGAIGQPTGRSLGAFVRRRRQAATRAASERATDAKATETGAAEPESTGPKGAETVSAA</sequence>
<feature type="domain" description="ABC transmembrane type-1" evidence="9">
    <location>
        <begin position="90"/>
        <end position="269"/>
    </location>
</feature>
<accession>A0A5C4V6B1</accession>
<comment type="caution">
    <text evidence="10">The sequence shown here is derived from an EMBL/GenBank/DDBJ whole genome shotgun (WGS) entry which is preliminary data.</text>
</comment>
<dbReference type="GO" id="GO:0015871">
    <property type="term" value="P:choline transport"/>
    <property type="evidence" value="ECO:0007669"/>
    <property type="project" value="TreeGrafter"/>
</dbReference>
<dbReference type="InterPro" id="IPR000515">
    <property type="entry name" value="MetI-like"/>
</dbReference>
<organism evidence="10 11">
    <name type="scientific">Streptomyces sedi</name>
    <dbReference type="NCBI Taxonomy" id="555059"/>
    <lineage>
        <taxon>Bacteria</taxon>
        <taxon>Bacillati</taxon>
        <taxon>Actinomycetota</taxon>
        <taxon>Actinomycetes</taxon>
        <taxon>Kitasatosporales</taxon>
        <taxon>Streptomycetaceae</taxon>
        <taxon>Streptomyces</taxon>
    </lineage>
</organism>
<dbReference type="RefSeq" id="WP_139644048.1">
    <property type="nucleotide sequence ID" value="NZ_VDGT01000007.1"/>
</dbReference>
<dbReference type="GO" id="GO:0015226">
    <property type="term" value="F:carnitine transmembrane transporter activity"/>
    <property type="evidence" value="ECO:0007669"/>
    <property type="project" value="TreeGrafter"/>
</dbReference>
<dbReference type="PROSITE" id="PS50928">
    <property type="entry name" value="ABC_TM1"/>
    <property type="match status" value="1"/>
</dbReference>
<feature type="transmembrane region" description="Helical" evidence="7">
    <location>
        <begin position="216"/>
        <end position="236"/>
    </location>
</feature>
<proteinExistence type="inferred from homology"/>
<reference evidence="10 11" key="1">
    <citation type="submission" date="2019-06" db="EMBL/GenBank/DDBJ databases">
        <title>Draft genome of Streptomyces sedi sp. JCM16909.</title>
        <authorList>
            <person name="Klykleung N."/>
            <person name="Tanasupawat S."/>
            <person name="Kudo T."/>
            <person name="Yuki M."/>
            <person name="Ohkuma M."/>
        </authorList>
    </citation>
    <scope>NUCLEOTIDE SEQUENCE [LARGE SCALE GENOMIC DNA]</scope>
    <source>
        <strain evidence="10 11">JCM 16909</strain>
    </source>
</reference>
<dbReference type="SUPFAM" id="SSF161098">
    <property type="entry name" value="MetI-like"/>
    <property type="match status" value="1"/>
</dbReference>
<feature type="transmembrane region" description="Helical" evidence="7">
    <location>
        <begin position="45"/>
        <end position="63"/>
    </location>
</feature>
<dbReference type="Proteomes" id="UP000311713">
    <property type="component" value="Unassembled WGS sequence"/>
</dbReference>
<evidence type="ECO:0000256" key="1">
    <source>
        <dbReference type="ARBA" id="ARBA00004141"/>
    </source>
</evidence>
<protein>
    <submittedName>
        <fullName evidence="10">ABC transporter permease subunit</fullName>
    </submittedName>
</protein>
<dbReference type="Gene3D" id="1.10.3720.10">
    <property type="entry name" value="MetI-like"/>
    <property type="match status" value="1"/>
</dbReference>
<keyword evidence="3" id="KW-1003">Cell membrane</keyword>
<feature type="transmembrane region" description="Helical" evidence="7">
    <location>
        <begin position="248"/>
        <end position="265"/>
    </location>
</feature>
<feature type="transmembrane region" description="Helical" evidence="7">
    <location>
        <begin position="70"/>
        <end position="87"/>
    </location>
</feature>
<feature type="region of interest" description="Disordered" evidence="8">
    <location>
        <begin position="291"/>
        <end position="326"/>
    </location>
</feature>
<evidence type="ECO:0000256" key="6">
    <source>
        <dbReference type="ARBA" id="ARBA00023136"/>
    </source>
</evidence>
<evidence type="ECO:0000259" key="9">
    <source>
        <dbReference type="PROSITE" id="PS50928"/>
    </source>
</evidence>
<evidence type="ECO:0000256" key="8">
    <source>
        <dbReference type="SAM" id="MobiDB-lite"/>
    </source>
</evidence>
<dbReference type="Pfam" id="PF00528">
    <property type="entry name" value="BPD_transp_1"/>
    <property type="match status" value="1"/>
</dbReference>
<dbReference type="AlphaFoldDB" id="A0A5C4V6B1"/>
<evidence type="ECO:0000256" key="4">
    <source>
        <dbReference type="ARBA" id="ARBA00022692"/>
    </source>
</evidence>
<feature type="transmembrane region" description="Helical" evidence="7">
    <location>
        <begin position="93"/>
        <end position="116"/>
    </location>
</feature>
<keyword evidence="6 7" id="KW-0472">Membrane</keyword>
<keyword evidence="4 7" id="KW-0812">Transmembrane</keyword>